<comment type="similarity">
    <text evidence="2">Belongs to the peptidase S1 family. CLIP subfamily.</text>
</comment>
<dbReference type="InterPro" id="IPR051487">
    <property type="entry name" value="Ser/Thr_Proteases_Immune/Dev"/>
</dbReference>
<dbReference type="PROSITE" id="PS50240">
    <property type="entry name" value="TRYPSIN_DOM"/>
    <property type="match status" value="1"/>
</dbReference>
<dbReference type="SMART" id="SM00020">
    <property type="entry name" value="Tryp_SPc"/>
    <property type="match status" value="1"/>
</dbReference>
<evidence type="ECO:0000259" key="5">
    <source>
        <dbReference type="PROSITE" id="PS50240"/>
    </source>
</evidence>
<dbReference type="CDD" id="cd00190">
    <property type="entry name" value="Tryp_SPc"/>
    <property type="match status" value="1"/>
</dbReference>
<keyword evidence="3" id="KW-0378">Hydrolase</keyword>
<dbReference type="Gene3D" id="2.40.10.10">
    <property type="entry name" value="Trypsin-like serine proteases"/>
    <property type="match status" value="2"/>
</dbReference>
<protein>
    <submittedName>
        <fullName evidence="7">Chymotrypsin-2-like</fullName>
    </submittedName>
</protein>
<organism evidence="6 7">
    <name type="scientific">Nicrophorus vespilloides</name>
    <name type="common">Boreal carrion beetle</name>
    <dbReference type="NCBI Taxonomy" id="110193"/>
    <lineage>
        <taxon>Eukaryota</taxon>
        <taxon>Metazoa</taxon>
        <taxon>Ecdysozoa</taxon>
        <taxon>Arthropoda</taxon>
        <taxon>Hexapoda</taxon>
        <taxon>Insecta</taxon>
        <taxon>Pterygota</taxon>
        <taxon>Neoptera</taxon>
        <taxon>Endopterygota</taxon>
        <taxon>Coleoptera</taxon>
        <taxon>Polyphaga</taxon>
        <taxon>Staphyliniformia</taxon>
        <taxon>Silphidae</taxon>
        <taxon>Nicrophorinae</taxon>
        <taxon>Nicrophorus</taxon>
    </lineage>
</organism>
<gene>
    <name evidence="7" type="primary">LOC108564296</name>
</gene>
<dbReference type="PROSITE" id="PS00134">
    <property type="entry name" value="TRYPSIN_HIS"/>
    <property type="match status" value="1"/>
</dbReference>
<dbReference type="Proteomes" id="UP000695000">
    <property type="component" value="Unplaced"/>
</dbReference>
<dbReference type="InterPro" id="IPR018114">
    <property type="entry name" value="TRYPSIN_HIS"/>
</dbReference>
<dbReference type="GeneID" id="108564296"/>
<keyword evidence="3" id="KW-0645">Protease</keyword>
<dbReference type="InterPro" id="IPR001314">
    <property type="entry name" value="Peptidase_S1A"/>
</dbReference>
<evidence type="ECO:0000313" key="7">
    <source>
        <dbReference type="RefSeq" id="XP_017778783.1"/>
    </source>
</evidence>
<dbReference type="PROSITE" id="PS00135">
    <property type="entry name" value="TRYPSIN_SER"/>
    <property type="match status" value="1"/>
</dbReference>
<keyword evidence="6" id="KW-1185">Reference proteome</keyword>
<dbReference type="RefSeq" id="XP_017778783.1">
    <property type="nucleotide sequence ID" value="XM_017923294.1"/>
</dbReference>
<dbReference type="PRINTS" id="PR00722">
    <property type="entry name" value="CHYMOTRYPSIN"/>
</dbReference>
<keyword evidence="1" id="KW-1015">Disulfide bond</keyword>
<keyword evidence="3" id="KW-0720">Serine protease</keyword>
<dbReference type="InterPro" id="IPR009003">
    <property type="entry name" value="Peptidase_S1_PA"/>
</dbReference>
<evidence type="ECO:0000256" key="1">
    <source>
        <dbReference type="ARBA" id="ARBA00023157"/>
    </source>
</evidence>
<evidence type="ECO:0000313" key="6">
    <source>
        <dbReference type="Proteomes" id="UP000695000"/>
    </source>
</evidence>
<dbReference type="PANTHER" id="PTHR24256">
    <property type="entry name" value="TRYPTASE-RELATED"/>
    <property type="match status" value="1"/>
</dbReference>
<evidence type="ECO:0000256" key="3">
    <source>
        <dbReference type="RuleBase" id="RU363034"/>
    </source>
</evidence>
<name>A0ABM1MW33_NICVS</name>
<feature type="domain" description="Peptidase S1" evidence="5">
    <location>
        <begin position="22"/>
        <end position="244"/>
    </location>
</feature>
<feature type="chain" id="PRO_5045901318" evidence="4">
    <location>
        <begin position="17"/>
        <end position="244"/>
    </location>
</feature>
<reference evidence="7" key="1">
    <citation type="submission" date="2025-08" db="UniProtKB">
        <authorList>
            <consortium name="RefSeq"/>
        </authorList>
    </citation>
    <scope>IDENTIFICATION</scope>
    <source>
        <tissue evidence="7">Whole Larva</tissue>
    </source>
</reference>
<dbReference type="Pfam" id="PF00089">
    <property type="entry name" value="Trypsin"/>
    <property type="match status" value="1"/>
</dbReference>
<dbReference type="SUPFAM" id="SSF50494">
    <property type="entry name" value="Trypsin-like serine proteases"/>
    <property type="match status" value="1"/>
</dbReference>
<proteinExistence type="inferred from homology"/>
<sequence>MRSLFLVLCGLTAILAAPGTKILGGDEAVLGQFPYQISILYQNYLRCGGSIIDETTILTAAHCVLGYYPSLLSVKAGSVQISGIGQEHRVASVRVHGDYAESLLNDIAIIKLATPLEFNENIQPVSLPTSLIKGDSDVVISGWGTTSYPGTVPDGLRFIHLKSMDWDTCNALQTAEGWNVYSSQICTFTRYGEGVCSGDSGGPLVDTNGAQVGIVSWVTYCAVGVPDVYTSVHYYLDWIEENRQ</sequence>
<feature type="signal peptide" evidence="4">
    <location>
        <begin position="1"/>
        <end position="16"/>
    </location>
</feature>
<evidence type="ECO:0000256" key="2">
    <source>
        <dbReference type="ARBA" id="ARBA00024195"/>
    </source>
</evidence>
<keyword evidence="4" id="KW-0732">Signal</keyword>
<dbReference type="InterPro" id="IPR033116">
    <property type="entry name" value="TRYPSIN_SER"/>
</dbReference>
<dbReference type="InterPro" id="IPR001254">
    <property type="entry name" value="Trypsin_dom"/>
</dbReference>
<evidence type="ECO:0000256" key="4">
    <source>
        <dbReference type="SAM" id="SignalP"/>
    </source>
</evidence>
<accession>A0ABM1MW33</accession>
<dbReference type="InterPro" id="IPR043504">
    <property type="entry name" value="Peptidase_S1_PA_chymotrypsin"/>
</dbReference>